<feature type="region of interest" description="Disordered" evidence="1">
    <location>
        <begin position="97"/>
        <end position="116"/>
    </location>
</feature>
<name>A0A391NRE4_9EUKA</name>
<dbReference type="Proteomes" id="UP000265618">
    <property type="component" value="Unassembled WGS sequence"/>
</dbReference>
<organism evidence="2 3">
    <name type="scientific">Kipferlia bialata</name>
    <dbReference type="NCBI Taxonomy" id="797122"/>
    <lineage>
        <taxon>Eukaryota</taxon>
        <taxon>Metamonada</taxon>
        <taxon>Carpediemonas-like organisms</taxon>
        <taxon>Kipferlia</taxon>
    </lineage>
</organism>
<proteinExistence type="predicted"/>
<gene>
    <name evidence="2" type="ORF">KIPB_012416</name>
</gene>
<sequence>MSGSDFTARMPIPLGHPSFPHTHTHPREREREREGQRAHPGAAQPQGSQGGGRVEAHTRQVGQLQEGEMYTHETVSQRQRQRERLEVERARLAAQRLERDRARQMQGVHTQQMKTQ</sequence>
<evidence type="ECO:0000256" key="1">
    <source>
        <dbReference type="SAM" id="MobiDB-lite"/>
    </source>
</evidence>
<feature type="region of interest" description="Disordered" evidence="1">
    <location>
        <begin position="1"/>
        <end position="83"/>
    </location>
</feature>
<evidence type="ECO:0000313" key="3">
    <source>
        <dbReference type="Proteomes" id="UP000265618"/>
    </source>
</evidence>
<feature type="non-terminal residue" evidence="2">
    <location>
        <position position="116"/>
    </location>
</feature>
<dbReference type="EMBL" id="BDIP01005480">
    <property type="protein sequence ID" value="GCA63905.1"/>
    <property type="molecule type" value="Genomic_DNA"/>
</dbReference>
<feature type="compositionally biased region" description="Basic and acidic residues" evidence="1">
    <location>
        <begin position="25"/>
        <end position="37"/>
    </location>
</feature>
<comment type="caution">
    <text evidence="2">The sequence shown here is derived from an EMBL/GenBank/DDBJ whole genome shotgun (WGS) entry which is preliminary data.</text>
</comment>
<feature type="compositionally biased region" description="Polar residues" evidence="1">
    <location>
        <begin position="107"/>
        <end position="116"/>
    </location>
</feature>
<keyword evidence="3" id="KW-1185">Reference proteome</keyword>
<accession>A0A391NRE4</accession>
<protein>
    <submittedName>
        <fullName evidence="2">Uncharacterized protein</fullName>
    </submittedName>
</protein>
<dbReference type="AlphaFoldDB" id="A0A391NRE4"/>
<reference evidence="2 3" key="1">
    <citation type="journal article" date="2018" name="PLoS ONE">
        <title>The draft genome of Kipferlia bialata reveals reductive genome evolution in fornicate parasites.</title>
        <authorList>
            <person name="Tanifuji G."/>
            <person name="Takabayashi S."/>
            <person name="Kume K."/>
            <person name="Takagi M."/>
            <person name="Nakayama T."/>
            <person name="Kamikawa R."/>
            <person name="Inagaki Y."/>
            <person name="Hashimoto T."/>
        </authorList>
    </citation>
    <scope>NUCLEOTIDE SEQUENCE [LARGE SCALE GENOMIC DNA]</scope>
    <source>
        <strain evidence="2">NY0173</strain>
    </source>
</reference>
<evidence type="ECO:0000313" key="2">
    <source>
        <dbReference type="EMBL" id="GCA63905.1"/>
    </source>
</evidence>